<keyword evidence="2" id="KW-1185">Reference proteome</keyword>
<evidence type="ECO:0000313" key="1">
    <source>
        <dbReference type="EMBL" id="PSB19171.1"/>
    </source>
</evidence>
<comment type="caution">
    <text evidence="1">The sequence shown here is derived from an EMBL/GenBank/DDBJ whole genome shotgun (WGS) entry which is preliminary data.</text>
</comment>
<proteinExistence type="predicted"/>
<dbReference type="EMBL" id="PVWG01000012">
    <property type="protein sequence ID" value="PSB19171.1"/>
    <property type="molecule type" value="Genomic_DNA"/>
</dbReference>
<dbReference type="OrthoDB" id="572057at2"/>
<reference evidence="1 2" key="1">
    <citation type="submission" date="2018-02" db="EMBL/GenBank/DDBJ databases">
        <authorList>
            <person name="Cohen D.B."/>
            <person name="Kent A.D."/>
        </authorList>
    </citation>
    <scope>NUCLEOTIDE SEQUENCE [LARGE SCALE GENOMIC DNA]</scope>
    <source>
        <strain evidence="1 2">ULC007</strain>
    </source>
</reference>
<organism evidence="1 2">
    <name type="scientific">Phormidesmis priestleyi ULC007</name>
    <dbReference type="NCBI Taxonomy" id="1920490"/>
    <lineage>
        <taxon>Bacteria</taxon>
        <taxon>Bacillati</taxon>
        <taxon>Cyanobacteriota</taxon>
        <taxon>Cyanophyceae</taxon>
        <taxon>Leptolyngbyales</taxon>
        <taxon>Leptolyngbyaceae</taxon>
        <taxon>Phormidesmis</taxon>
    </lineage>
</organism>
<dbReference type="STRING" id="1920490.GCA_001895925_04308"/>
<sequence length="145" mass="16843">MVRLLYEHSVTYRGYLIIPFVGGSIAGEEIYSYALLSELGHRGRFHKTANPSEEFSSRIEDMIKVAQTHLAQHSEIDDDTDYFKHRYTYRNNLIIVLRQGRKVFYDHYPPSELTNIAAPRIFESESDCLTWIQQGLDLHHQPSGL</sequence>
<name>A0A2T1DFF4_9CYAN</name>
<dbReference type="RefSeq" id="WP_073070416.1">
    <property type="nucleotide sequence ID" value="NZ_MPPI01000007.1"/>
</dbReference>
<evidence type="ECO:0000313" key="2">
    <source>
        <dbReference type="Proteomes" id="UP000238634"/>
    </source>
</evidence>
<accession>A0A2T1DFF4</accession>
<dbReference type="Proteomes" id="UP000238634">
    <property type="component" value="Unassembled WGS sequence"/>
</dbReference>
<reference evidence="1 2" key="2">
    <citation type="submission" date="2018-03" db="EMBL/GenBank/DDBJ databases">
        <title>The ancient ancestry and fast evolution of plastids.</title>
        <authorList>
            <person name="Moore K.R."/>
            <person name="Magnabosco C."/>
            <person name="Momper L."/>
            <person name="Gold D.A."/>
            <person name="Bosak T."/>
            <person name="Fournier G.P."/>
        </authorList>
    </citation>
    <scope>NUCLEOTIDE SEQUENCE [LARGE SCALE GENOMIC DNA]</scope>
    <source>
        <strain evidence="1 2">ULC007</strain>
    </source>
</reference>
<protein>
    <submittedName>
        <fullName evidence="1">Uncharacterized protein</fullName>
    </submittedName>
</protein>
<gene>
    <name evidence="1" type="ORF">C7B65_12920</name>
</gene>
<dbReference type="AlphaFoldDB" id="A0A2T1DFF4"/>